<protein>
    <submittedName>
        <fullName evidence="4">Proteoglycan 4 isoform X3</fullName>
    </submittedName>
</protein>
<dbReference type="PANTHER" id="PTHR47641:SF10">
    <property type="entry name" value="SERINE-RICH 25 KDA ANTIGEN PROTEIN"/>
    <property type="match status" value="1"/>
</dbReference>
<evidence type="ECO:0000313" key="4">
    <source>
        <dbReference type="RefSeq" id="XP_034072996.1"/>
    </source>
</evidence>
<dbReference type="Proteomes" id="UP000515161">
    <property type="component" value="Unplaced"/>
</dbReference>
<dbReference type="PANTHER" id="PTHR47641">
    <property type="entry name" value="PERIAXIN-LIKE"/>
    <property type="match status" value="1"/>
</dbReference>
<dbReference type="RefSeq" id="XP_034072996.1">
    <property type="nucleotide sequence ID" value="XM_034217105.1"/>
</dbReference>
<feature type="compositionally biased region" description="Basic residues" evidence="2">
    <location>
        <begin position="448"/>
        <end position="458"/>
    </location>
</feature>
<feature type="compositionally biased region" description="Basic and acidic residues" evidence="2">
    <location>
        <begin position="375"/>
        <end position="403"/>
    </location>
</feature>
<proteinExistence type="predicted"/>
<feature type="compositionally biased region" description="Polar residues" evidence="2">
    <location>
        <begin position="420"/>
        <end position="435"/>
    </location>
</feature>
<feature type="region of interest" description="Disordered" evidence="2">
    <location>
        <begin position="248"/>
        <end position="458"/>
    </location>
</feature>
<sequence length="458" mass="51370">MSDRCVEIMRDSRQSWNDIPAGRQLLRTPPMTVVKQQLHFCNEDSSEEQVEPQLDMEADTAVEDGNDQNATFNAIVPKTEPEEPNTMLKGMKGCQLTQNDLEFMEKIKEDKLIKQLQHPSCEDLMEWVKKVLSMTSPSTQLADLDLDCFLDTVTKETVQKATEEKRIEIPRMENMVANKKKREAKERGQLEQNVASQQLKVHGLMSQMSNLICELSQEEDAYKALEIRMNTQEAAAGMEADKVVVKEEPQDPKVQAKTRGKGRLKAVTFQDQAKIKTKSRRKLADGKTESGKHDKEKPTKAVKESKGPQKRVQKQEASSQEALQSVGGRRKKPAATKPKSGVKTEEAPSTTRREAPSTTRREAPSTTRGDAPSTTRREAPSTTRREAPSTTRREAPSTTRRESPSTTRGDAPSTTRREAPSTTRLEAPSTPQQEAPPQGRKEETTVLRRSKRIASKSH</sequence>
<feature type="compositionally biased region" description="Polar residues" evidence="2">
    <location>
        <begin position="364"/>
        <end position="374"/>
    </location>
</feature>
<gene>
    <name evidence="4" type="primary">si:dkeyp-34c12.1</name>
</gene>
<evidence type="ECO:0000256" key="2">
    <source>
        <dbReference type="SAM" id="MobiDB-lite"/>
    </source>
</evidence>
<accession>A0A6P8U854</accession>
<feature type="compositionally biased region" description="Basic and acidic residues" evidence="2">
    <location>
        <begin position="342"/>
        <end position="363"/>
    </location>
</feature>
<keyword evidence="3" id="KW-1185">Reference proteome</keyword>
<name>A0A6P8U854_GYMAC</name>
<dbReference type="AlphaFoldDB" id="A0A6P8U854"/>
<organism evidence="3 4">
    <name type="scientific">Gymnodraco acuticeps</name>
    <name type="common">Antarctic dragonfish</name>
    <dbReference type="NCBI Taxonomy" id="8218"/>
    <lineage>
        <taxon>Eukaryota</taxon>
        <taxon>Metazoa</taxon>
        <taxon>Chordata</taxon>
        <taxon>Craniata</taxon>
        <taxon>Vertebrata</taxon>
        <taxon>Euteleostomi</taxon>
        <taxon>Actinopterygii</taxon>
        <taxon>Neopterygii</taxon>
        <taxon>Teleostei</taxon>
        <taxon>Neoteleostei</taxon>
        <taxon>Acanthomorphata</taxon>
        <taxon>Eupercaria</taxon>
        <taxon>Perciformes</taxon>
        <taxon>Notothenioidei</taxon>
        <taxon>Bathydraconidae</taxon>
        <taxon>Gymnodraco</taxon>
    </lineage>
</organism>
<evidence type="ECO:0000313" key="3">
    <source>
        <dbReference type="Proteomes" id="UP000515161"/>
    </source>
</evidence>
<feature type="compositionally biased region" description="Basic and acidic residues" evidence="2">
    <location>
        <begin position="282"/>
        <end position="307"/>
    </location>
</feature>
<reference evidence="4" key="1">
    <citation type="submission" date="2025-08" db="UniProtKB">
        <authorList>
            <consortium name="RefSeq"/>
        </authorList>
    </citation>
    <scope>IDENTIFICATION</scope>
</reference>
<feature type="coiled-coil region" evidence="1">
    <location>
        <begin position="208"/>
        <end position="235"/>
    </location>
</feature>
<dbReference type="GeneID" id="117546744"/>
<evidence type="ECO:0000256" key="1">
    <source>
        <dbReference type="SAM" id="Coils"/>
    </source>
</evidence>
<keyword evidence="1" id="KW-0175">Coiled coil</keyword>